<evidence type="ECO:0000313" key="15">
    <source>
        <dbReference type="EMBL" id="OSC35633.1"/>
    </source>
</evidence>
<evidence type="ECO:0000256" key="1">
    <source>
        <dbReference type="ARBA" id="ARBA00001946"/>
    </source>
</evidence>
<dbReference type="InterPro" id="IPR001206">
    <property type="entry name" value="Diacylglycerol_kinase_cat_dom"/>
</dbReference>
<proteinExistence type="inferred from homology"/>
<dbReference type="Pfam" id="PF00781">
    <property type="entry name" value="DAGK_cat"/>
    <property type="match status" value="1"/>
</dbReference>
<dbReference type="Gene3D" id="3.40.50.10330">
    <property type="entry name" value="Probable inorganic polyphosphate/atp-NAD kinase, domain 1"/>
    <property type="match status" value="1"/>
</dbReference>
<evidence type="ECO:0000256" key="7">
    <source>
        <dbReference type="ARBA" id="ARBA00022777"/>
    </source>
</evidence>
<evidence type="ECO:0000256" key="5">
    <source>
        <dbReference type="ARBA" id="ARBA00022723"/>
    </source>
</evidence>
<keyword evidence="7" id="KW-0418">Kinase</keyword>
<dbReference type="InterPro" id="IPR017438">
    <property type="entry name" value="ATP-NAD_kinase_N"/>
</dbReference>
<feature type="region of interest" description="Disordered" evidence="13">
    <location>
        <begin position="168"/>
        <end position="254"/>
    </location>
</feature>
<dbReference type="AlphaFoldDB" id="A0AA91PHC0"/>
<evidence type="ECO:0000256" key="2">
    <source>
        <dbReference type="ARBA" id="ARBA00005983"/>
    </source>
</evidence>
<dbReference type="PANTHER" id="PTHR12358">
    <property type="entry name" value="SPHINGOSINE KINASE"/>
    <property type="match status" value="1"/>
</dbReference>
<dbReference type="GO" id="GO:0004143">
    <property type="term" value="F:ATP-dependent diacylglycerol kinase activity"/>
    <property type="evidence" value="ECO:0007669"/>
    <property type="project" value="TreeGrafter"/>
</dbReference>
<dbReference type="PANTHER" id="PTHR12358:SF106">
    <property type="entry name" value="LIPID KINASE YEGS"/>
    <property type="match status" value="1"/>
</dbReference>
<keyword evidence="6" id="KW-0547">Nucleotide-binding</keyword>
<dbReference type="Proteomes" id="UP000193577">
    <property type="component" value="Unassembled WGS sequence"/>
</dbReference>
<dbReference type="EMBL" id="NCXO01000003">
    <property type="protein sequence ID" value="OSC35633.1"/>
    <property type="molecule type" value="Genomic_DNA"/>
</dbReference>
<dbReference type="InterPro" id="IPR045540">
    <property type="entry name" value="YegS/DAGK_C"/>
</dbReference>
<dbReference type="Gene3D" id="2.60.200.40">
    <property type="match status" value="1"/>
</dbReference>
<dbReference type="GO" id="GO:0005524">
    <property type="term" value="F:ATP binding"/>
    <property type="evidence" value="ECO:0007669"/>
    <property type="project" value="UniProtKB-KW"/>
</dbReference>
<keyword evidence="12" id="KW-1208">Phospholipid metabolism</keyword>
<dbReference type="SMART" id="SM00046">
    <property type="entry name" value="DAGKc"/>
    <property type="match status" value="1"/>
</dbReference>
<keyword evidence="4" id="KW-0808">Transferase</keyword>
<dbReference type="NCBIfam" id="TIGR00147">
    <property type="entry name" value="YegS/Rv2252/BmrU family lipid kinase"/>
    <property type="match status" value="1"/>
</dbReference>
<evidence type="ECO:0000256" key="13">
    <source>
        <dbReference type="SAM" id="MobiDB-lite"/>
    </source>
</evidence>
<evidence type="ECO:0000256" key="10">
    <source>
        <dbReference type="ARBA" id="ARBA00023098"/>
    </source>
</evidence>
<feature type="region of interest" description="Disordered" evidence="13">
    <location>
        <begin position="1"/>
        <end position="121"/>
    </location>
</feature>
<feature type="compositionally biased region" description="Basic residues" evidence="13">
    <location>
        <begin position="1"/>
        <end position="20"/>
    </location>
</feature>
<keyword evidence="16" id="KW-1185">Reference proteome</keyword>
<gene>
    <name evidence="15" type="ORF">B8W67_02180</name>
</gene>
<comment type="caution">
    <text evidence="15">The sequence shown here is derived from an EMBL/GenBank/DDBJ whole genome shotgun (WGS) entry which is preliminary data.</text>
</comment>
<keyword evidence="3" id="KW-0444">Lipid biosynthesis</keyword>
<feature type="compositionally biased region" description="Basic residues" evidence="13">
    <location>
        <begin position="168"/>
        <end position="177"/>
    </location>
</feature>
<evidence type="ECO:0000256" key="12">
    <source>
        <dbReference type="ARBA" id="ARBA00023264"/>
    </source>
</evidence>
<dbReference type="InterPro" id="IPR005218">
    <property type="entry name" value="Diacylglycerol/lipid_kinase"/>
</dbReference>
<keyword evidence="9" id="KW-0460">Magnesium</keyword>
<feature type="compositionally biased region" description="Basic residues" evidence="13">
    <location>
        <begin position="28"/>
        <end position="44"/>
    </location>
</feature>
<accession>A0AA91PHC0</accession>
<dbReference type="GO" id="GO:0005886">
    <property type="term" value="C:plasma membrane"/>
    <property type="evidence" value="ECO:0007669"/>
    <property type="project" value="TreeGrafter"/>
</dbReference>
<dbReference type="GO" id="GO:0008654">
    <property type="term" value="P:phospholipid biosynthetic process"/>
    <property type="evidence" value="ECO:0007669"/>
    <property type="project" value="UniProtKB-KW"/>
</dbReference>
<feature type="domain" description="DAGKc" evidence="14">
    <location>
        <begin position="250"/>
        <end position="381"/>
    </location>
</feature>
<comment type="cofactor">
    <cofactor evidence="1">
        <name>Mg(2+)</name>
        <dbReference type="ChEBI" id="CHEBI:18420"/>
    </cofactor>
</comment>
<keyword evidence="8" id="KW-0067">ATP-binding</keyword>
<name>A0AA91PHC0_9MYCO</name>
<evidence type="ECO:0000259" key="14">
    <source>
        <dbReference type="PROSITE" id="PS50146"/>
    </source>
</evidence>
<evidence type="ECO:0000256" key="9">
    <source>
        <dbReference type="ARBA" id="ARBA00022842"/>
    </source>
</evidence>
<keyword evidence="11" id="KW-0594">Phospholipid biosynthesis</keyword>
<dbReference type="GO" id="GO:0046872">
    <property type="term" value="F:metal ion binding"/>
    <property type="evidence" value="ECO:0007669"/>
    <property type="project" value="UniProtKB-KW"/>
</dbReference>
<dbReference type="InterPro" id="IPR050187">
    <property type="entry name" value="Lipid_Phosphate_FormReg"/>
</dbReference>
<sequence length="547" mass="59343">MVVSRLRHRRRGAARCHPGRRGPDGHPALRRSRNGGEPRHHRRDRAGVDHRWLPGDHAVRGQRGAHRRPARRDSRPAGRSRRHLAGPRAGARLGARPLRGALSARRAARRRGPGRDVGDRDELVESVDAEIRGHRCTHRVTGVLGQPRTGALPHLPRLSDRGVAVFHRRGRPARRRGGAVARCQGRRDRRDPGRRWDRHPPSRRRCRSPGVADRRNRRTGGARTARGQGHAGSRGNSQPRQAHPVTTGAQQPTRVTMLANPAAGRGNARHAAERAVSRLQQRGLDVTVVVGRDAAHARRLVERSLAAGTDALIAVGGDGLIALALQSLARTGVPLGIIPAGTGNDHAREYAIPTDDPQAAADVVADGHTETVDLGCIETATGTTWFGTVMAAGFDSLVSDRTNRMRWPRGRMRYNLAILAELSRLRPLPFTLTVDDGEPVHAELTLAAVGITRSYGGGMLICPHADHGDGLLDITMVGAGSRMRLLRLFPTVYTGRHVDLEEVSTVRARTVRVDCPGINAYADGDFVAPLPVTVTAVPGALQILRPR</sequence>
<evidence type="ECO:0000313" key="16">
    <source>
        <dbReference type="Proteomes" id="UP000193577"/>
    </source>
</evidence>
<dbReference type="SUPFAM" id="SSF111331">
    <property type="entry name" value="NAD kinase/diacylglycerol kinase-like"/>
    <property type="match status" value="1"/>
</dbReference>
<reference evidence="15 16" key="1">
    <citation type="submission" date="2017-04" db="EMBL/GenBank/DDBJ databases">
        <title>The new phylogeny of genus Mycobacterium.</title>
        <authorList>
            <person name="Tortoli E."/>
            <person name="Trovato A."/>
            <person name="Cirillo D.M."/>
        </authorList>
    </citation>
    <scope>NUCLEOTIDE SEQUENCE [LARGE SCALE GENOMIC DNA]</scope>
    <source>
        <strain evidence="15 16">KCTC 19819</strain>
    </source>
</reference>
<evidence type="ECO:0000256" key="4">
    <source>
        <dbReference type="ARBA" id="ARBA00022679"/>
    </source>
</evidence>
<keyword evidence="10" id="KW-0443">Lipid metabolism</keyword>
<evidence type="ECO:0000256" key="6">
    <source>
        <dbReference type="ARBA" id="ARBA00022741"/>
    </source>
</evidence>
<feature type="compositionally biased region" description="Basic and acidic residues" evidence="13">
    <location>
        <begin position="185"/>
        <end position="200"/>
    </location>
</feature>
<dbReference type="Pfam" id="PF19279">
    <property type="entry name" value="YegS_C"/>
    <property type="match status" value="1"/>
</dbReference>
<feature type="compositionally biased region" description="Basic and acidic residues" evidence="13">
    <location>
        <begin position="45"/>
        <end position="59"/>
    </location>
</feature>
<organism evidence="15 16">
    <name type="scientific">Mycolicibacillus koreensis</name>
    <dbReference type="NCBI Taxonomy" id="1069220"/>
    <lineage>
        <taxon>Bacteria</taxon>
        <taxon>Bacillati</taxon>
        <taxon>Actinomycetota</taxon>
        <taxon>Actinomycetes</taxon>
        <taxon>Mycobacteriales</taxon>
        <taxon>Mycobacteriaceae</taxon>
        <taxon>Mycolicibacillus</taxon>
    </lineage>
</organism>
<dbReference type="InterPro" id="IPR016064">
    <property type="entry name" value="NAD/diacylglycerol_kinase_sf"/>
</dbReference>
<protein>
    <recommendedName>
        <fullName evidence="14">DAGKc domain-containing protein</fullName>
    </recommendedName>
</protein>
<evidence type="ECO:0000256" key="3">
    <source>
        <dbReference type="ARBA" id="ARBA00022516"/>
    </source>
</evidence>
<evidence type="ECO:0000256" key="8">
    <source>
        <dbReference type="ARBA" id="ARBA00022840"/>
    </source>
</evidence>
<dbReference type="PROSITE" id="PS50146">
    <property type="entry name" value="DAGK"/>
    <property type="match status" value="1"/>
</dbReference>
<keyword evidence="5" id="KW-0479">Metal-binding</keyword>
<comment type="similarity">
    <text evidence="2">Belongs to the diacylglycerol/lipid kinase family.</text>
</comment>
<feature type="compositionally biased region" description="Low complexity" evidence="13">
    <location>
        <begin position="86"/>
        <end position="105"/>
    </location>
</feature>
<dbReference type="NCBIfam" id="NF008882">
    <property type="entry name" value="PRK11914.1"/>
    <property type="match status" value="1"/>
</dbReference>
<evidence type="ECO:0000256" key="11">
    <source>
        <dbReference type="ARBA" id="ARBA00023209"/>
    </source>
</evidence>